<dbReference type="GO" id="GO:0005737">
    <property type="term" value="C:cytoplasm"/>
    <property type="evidence" value="ECO:0007669"/>
    <property type="project" value="TreeGrafter"/>
</dbReference>
<keyword evidence="2" id="KW-1185">Reference proteome</keyword>
<dbReference type="EMBL" id="CH408158">
    <property type="protein sequence ID" value="EDK39782.2"/>
    <property type="molecule type" value="Genomic_DNA"/>
</dbReference>
<evidence type="ECO:0000313" key="2">
    <source>
        <dbReference type="Proteomes" id="UP000001997"/>
    </source>
</evidence>
<dbReference type="GeneID" id="5126252"/>
<gene>
    <name evidence="1" type="ORF">PGUG_03880</name>
</gene>
<dbReference type="AlphaFoldDB" id="A5DKS9"/>
<dbReference type="GO" id="GO:0016791">
    <property type="term" value="F:phosphatase activity"/>
    <property type="evidence" value="ECO:0007669"/>
    <property type="project" value="TreeGrafter"/>
</dbReference>
<dbReference type="SUPFAM" id="SSF53254">
    <property type="entry name" value="Phosphoglycerate mutase-like"/>
    <property type="match status" value="1"/>
</dbReference>
<dbReference type="Proteomes" id="UP000001997">
    <property type="component" value="Unassembled WGS sequence"/>
</dbReference>
<evidence type="ECO:0008006" key="3">
    <source>
        <dbReference type="Google" id="ProtNLM"/>
    </source>
</evidence>
<dbReference type="CDD" id="cd07067">
    <property type="entry name" value="HP_PGM_like"/>
    <property type="match status" value="1"/>
</dbReference>
<dbReference type="KEGG" id="pgu:PGUG_03880"/>
<dbReference type="SMART" id="SM00855">
    <property type="entry name" value="PGAM"/>
    <property type="match status" value="1"/>
</dbReference>
<dbReference type="PANTHER" id="PTHR48100">
    <property type="entry name" value="BROAD-SPECIFICITY PHOSPHATASE YOR283W-RELATED"/>
    <property type="match status" value="1"/>
</dbReference>
<name>A5DKS9_PICGU</name>
<dbReference type="InterPro" id="IPR013078">
    <property type="entry name" value="His_Pase_superF_clade-1"/>
</dbReference>
<dbReference type="eggNOG" id="KOG4754">
    <property type="taxonomic scope" value="Eukaryota"/>
</dbReference>
<dbReference type="Gene3D" id="3.40.50.1240">
    <property type="entry name" value="Phosphoglycerate mutase-like"/>
    <property type="match status" value="1"/>
</dbReference>
<dbReference type="VEuPathDB" id="FungiDB:PGUG_03880"/>
<protein>
    <recommendedName>
        <fullName evidence="3">Phosphoglycerate mutase</fullName>
    </recommendedName>
</protein>
<dbReference type="OrthoDB" id="496981at2759"/>
<proteinExistence type="predicted"/>
<dbReference type="InParanoid" id="A5DKS9"/>
<evidence type="ECO:0000313" key="1">
    <source>
        <dbReference type="EMBL" id="EDK39782.2"/>
    </source>
</evidence>
<dbReference type="HOGENOM" id="CLU_039184_0_2_1"/>
<sequence>MQLLPLAAPTTSRYLLIIGGAYAVRAYAHSLGAWRIRIFLNRRVVAYAGRCRWKFMSTLLTADARDWHDAHGYPEADVVYAEALEKQKNCGGFSWTFESVDGFFKQSDDETDDMAFEYTKQDFGRKMTWEEIRSKVHELNAKSNENTCYKVLFLARHGQGWHNIASAKYSAQEWHDKWRFLGYDGEITWGPDPHLTELGVKQAQENRDAWGHQLQMNAPIPTVHFVSPLQRSCRTLEETWRGIEISPPIVSELVRETIGLHLCHKRSKKSEIQNRFPSFTFEDNFTEKDQLFDSFQRREEYYEQFLRANRFLQNLFDTFKDEYVSITSHAGMIRAFITVVGHRKFTVPTGGMVPVVVKGTRS</sequence>
<reference evidence="1 2" key="1">
    <citation type="journal article" date="2009" name="Nature">
        <title>Evolution of pathogenicity and sexual reproduction in eight Candida genomes.</title>
        <authorList>
            <person name="Butler G."/>
            <person name="Rasmussen M.D."/>
            <person name="Lin M.F."/>
            <person name="Santos M.A."/>
            <person name="Sakthikumar S."/>
            <person name="Munro C.A."/>
            <person name="Rheinbay E."/>
            <person name="Grabherr M."/>
            <person name="Forche A."/>
            <person name="Reedy J.L."/>
            <person name="Agrafioti I."/>
            <person name="Arnaud M.B."/>
            <person name="Bates S."/>
            <person name="Brown A.J."/>
            <person name="Brunke S."/>
            <person name="Costanzo M.C."/>
            <person name="Fitzpatrick D.A."/>
            <person name="de Groot P.W."/>
            <person name="Harris D."/>
            <person name="Hoyer L.L."/>
            <person name="Hube B."/>
            <person name="Klis F.M."/>
            <person name="Kodira C."/>
            <person name="Lennard N."/>
            <person name="Logue M.E."/>
            <person name="Martin R."/>
            <person name="Neiman A.M."/>
            <person name="Nikolaou E."/>
            <person name="Quail M.A."/>
            <person name="Quinn J."/>
            <person name="Santos M.C."/>
            <person name="Schmitzberger F.F."/>
            <person name="Sherlock G."/>
            <person name="Shah P."/>
            <person name="Silverstein K.A."/>
            <person name="Skrzypek M.S."/>
            <person name="Soll D."/>
            <person name="Staggs R."/>
            <person name="Stansfield I."/>
            <person name="Stumpf M.P."/>
            <person name="Sudbery P.E."/>
            <person name="Srikantha T."/>
            <person name="Zeng Q."/>
            <person name="Berman J."/>
            <person name="Berriman M."/>
            <person name="Heitman J."/>
            <person name="Gow N.A."/>
            <person name="Lorenz M.C."/>
            <person name="Birren B.W."/>
            <person name="Kellis M."/>
            <person name="Cuomo C.A."/>
        </authorList>
    </citation>
    <scope>NUCLEOTIDE SEQUENCE [LARGE SCALE GENOMIC DNA]</scope>
    <source>
        <strain evidence="2">ATCC 6260 / CBS 566 / DSM 6381 / JCM 1539 / NBRC 10279 / NRRL Y-324</strain>
    </source>
</reference>
<dbReference type="RefSeq" id="XP_001484499.2">
    <property type="nucleotide sequence ID" value="XM_001484449.1"/>
</dbReference>
<dbReference type="InterPro" id="IPR029033">
    <property type="entry name" value="His_PPase_superfam"/>
</dbReference>
<dbReference type="FunCoup" id="A5DKS9">
    <property type="interactions" value="181"/>
</dbReference>
<dbReference type="Pfam" id="PF00300">
    <property type="entry name" value="His_Phos_1"/>
    <property type="match status" value="1"/>
</dbReference>
<dbReference type="PANTHER" id="PTHR48100:SF1">
    <property type="entry name" value="HISTIDINE PHOSPHATASE FAMILY PROTEIN-RELATED"/>
    <property type="match status" value="1"/>
</dbReference>
<organism evidence="1 2">
    <name type="scientific">Meyerozyma guilliermondii (strain ATCC 6260 / CBS 566 / DSM 6381 / JCM 1539 / NBRC 10279 / NRRL Y-324)</name>
    <name type="common">Yeast</name>
    <name type="synonym">Candida guilliermondii</name>
    <dbReference type="NCBI Taxonomy" id="294746"/>
    <lineage>
        <taxon>Eukaryota</taxon>
        <taxon>Fungi</taxon>
        <taxon>Dikarya</taxon>
        <taxon>Ascomycota</taxon>
        <taxon>Saccharomycotina</taxon>
        <taxon>Pichiomycetes</taxon>
        <taxon>Debaryomycetaceae</taxon>
        <taxon>Meyerozyma</taxon>
    </lineage>
</organism>
<accession>A5DKS9</accession>
<dbReference type="OMA" id="LHLCHKR"/>
<dbReference type="InterPro" id="IPR050275">
    <property type="entry name" value="PGM_Phosphatase"/>
</dbReference>